<feature type="signal peptide" evidence="1">
    <location>
        <begin position="1"/>
        <end position="18"/>
    </location>
</feature>
<keyword evidence="3" id="KW-1185">Reference proteome</keyword>
<organism evidence="2 3">
    <name type="scientific">Arcicella rigui</name>
    <dbReference type="NCBI Taxonomy" id="797020"/>
    <lineage>
        <taxon>Bacteria</taxon>
        <taxon>Pseudomonadati</taxon>
        <taxon>Bacteroidota</taxon>
        <taxon>Cytophagia</taxon>
        <taxon>Cytophagales</taxon>
        <taxon>Flectobacillaceae</taxon>
        <taxon>Arcicella</taxon>
    </lineage>
</organism>
<sequence>MKYFLKVLLILVVSWASGQNKSPETYGFKHLKYVFKGDKVDILVKSRKGEEHIKKPLFFFCQGSLPQPLIKYDSLGIFGVFPFSSDSITKKYHLVIVSKPFIPVVSNVNTLGRNFTYTDKTGNYPKAYSDRNYLNYYANRNIELIKYLIKQNWISSKKVVVAGHSEGSTIAAKMASISPLITHLIYSGGNPLGRIMSIIQQSRASENDTLQMGEDEIKYWQYVVENQTSKGVSQGDSPKTTFDFSIPPIQYLEKLTIPVLVCYGTKDWSSPYNDFLRVDFIRKKKKNFTFKAYIGTEHNYFPLNSDNKPNYDRYNWDNVANDWLKWLNQQ</sequence>
<keyword evidence="1" id="KW-0732">Signal</keyword>
<dbReference type="Proteomes" id="UP001302949">
    <property type="component" value="Unassembled WGS sequence"/>
</dbReference>
<comment type="caution">
    <text evidence="2">The sequence shown here is derived from an EMBL/GenBank/DDBJ whole genome shotgun (WGS) entry which is preliminary data.</text>
</comment>
<feature type="chain" id="PRO_5045961924" evidence="1">
    <location>
        <begin position="19"/>
        <end position="330"/>
    </location>
</feature>
<dbReference type="InterPro" id="IPR029058">
    <property type="entry name" value="AB_hydrolase_fold"/>
</dbReference>
<protein>
    <submittedName>
        <fullName evidence="2">Uncharacterized protein</fullName>
    </submittedName>
</protein>
<gene>
    <name evidence="2" type="ORF">VB248_05705</name>
</gene>
<evidence type="ECO:0000256" key="1">
    <source>
        <dbReference type="SAM" id="SignalP"/>
    </source>
</evidence>
<dbReference type="SUPFAM" id="SSF53474">
    <property type="entry name" value="alpha/beta-Hydrolases"/>
    <property type="match status" value="1"/>
</dbReference>
<dbReference type="Gene3D" id="3.40.50.1820">
    <property type="entry name" value="alpha/beta hydrolase"/>
    <property type="match status" value="1"/>
</dbReference>
<proteinExistence type="predicted"/>
<dbReference type="EMBL" id="JAYFUM010000006">
    <property type="protein sequence ID" value="MEA5138613.1"/>
    <property type="molecule type" value="Genomic_DNA"/>
</dbReference>
<name>A0ABU5Q7P5_9BACT</name>
<accession>A0ABU5Q7P5</accession>
<reference evidence="2 3" key="1">
    <citation type="submission" date="2023-12" db="EMBL/GenBank/DDBJ databases">
        <title>Novel species of the genus Arcicella isolated from rivers.</title>
        <authorList>
            <person name="Lu H."/>
        </authorList>
    </citation>
    <scope>NUCLEOTIDE SEQUENCE [LARGE SCALE GENOMIC DNA]</scope>
    <source>
        <strain evidence="2 3">KCTC 23307</strain>
    </source>
</reference>
<evidence type="ECO:0000313" key="2">
    <source>
        <dbReference type="EMBL" id="MEA5138613.1"/>
    </source>
</evidence>
<dbReference type="RefSeq" id="WP_323295780.1">
    <property type="nucleotide sequence ID" value="NZ_JAYFUM010000006.1"/>
</dbReference>
<evidence type="ECO:0000313" key="3">
    <source>
        <dbReference type="Proteomes" id="UP001302949"/>
    </source>
</evidence>